<proteinExistence type="predicted"/>
<evidence type="ECO:0000313" key="1">
    <source>
        <dbReference type="EMBL" id="PNV76887.1"/>
    </source>
</evidence>
<accession>A0ABX4YNM7</accession>
<comment type="caution">
    <text evidence="1">The sequence shown here is derived from an EMBL/GenBank/DDBJ whole genome shotgun (WGS) entry which is preliminary data.</text>
</comment>
<dbReference type="EMBL" id="MCRM02000001">
    <property type="protein sequence ID" value="PNV76887.1"/>
    <property type="molecule type" value="Genomic_DNA"/>
</dbReference>
<protein>
    <recommendedName>
        <fullName evidence="3">Lipoprotein</fullName>
    </recommendedName>
</protein>
<evidence type="ECO:0000313" key="2">
    <source>
        <dbReference type="Proteomes" id="UP000094669"/>
    </source>
</evidence>
<evidence type="ECO:0008006" key="3">
    <source>
        <dbReference type="Google" id="ProtNLM"/>
    </source>
</evidence>
<dbReference type="Proteomes" id="UP000094669">
    <property type="component" value="Unassembled WGS sequence"/>
</dbReference>
<organism evidence="1 2">
    <name type="scientific">Leptospira inadai serovar Lyme</name>
    <dbReference type="NCBI Taxonomy" id="293084"/>
    <lineage>
        <taxon>Bacteria</taxon>
        <taxon>Pseudomonadati</taxon>
        <taxon>Spirochaetota</taxon>
        <taxon>Spirochaetia</taxon>
        <taxon>Leptospirales</taxon>
        <taxon>Leptospiraceae</taxon>
        <taxon>Leptospira</taxon>
    </lineage>
</organism>
<reference evidence="1" key="1">
    <citation type="submission" date="2018-01" db="EMBL/GenBank/DDBJ databases">
        <title>Genomic characterization of Leptospira inadai serogroup Lyme isolated from captured rat in Brazil and comparative analysis with human reference strain.</title>
        <authorList>
            <person name="Moreno L.Z."/>
            <person name="Loureiro A.P."/>
            <person name="Miraglia F."/>
            <person name="Kremer F.S."/>
            <person name="Eslabao M.R."/>
            <person name="Dellagostin O.A."/>
            <person name="Lilenbaum W."/>
            <person name="Moreno A.M."/>
        </authorList>
    </citation>
    <scope>NUCLEOTIDE SEQUENCE [LARGE SCALE GENOMIC DNA]</scope>
    <source>
        <strain evidence="1">M34/99</strain>
    </source>
</reference>
<sequence>MLEQVALDFSIFSRWKFFSFCGNLFLISLFSFQCSFRPSPIDRSDSMDYPEGITTLPEDGEYFSKIQSISTGFYIRQIYLNTKRGRPEFLLSQLSVTEAKNWEETRFEGKLVADPKGRGYRFRPKLCRMFTSKGSGDRWTLTRAYECDHFEFLIWKSGQNQIRLIPGPEGEEEGIQLGRSASSAPNRVAAVVLFAKRGILEIWGMRLSKVRKGAAVVLEKPDGKRRSLTSLITVETTGEIQADGLSISGGDLILYTNPGEASPLAYE</sequence>
<name>A0ABX4YNM7_9LEPT</name>
<keyword evidence="2" id="KW-1185">Reference proteome</keyword>
<gene>
    <name evidence="1" type="ORF">BES34_001005</name>
</gene>